<feature type="region of interest" description="Disordered" evidence="1">
    <location>
        <begin position="81"/>
        <end position="107"/>
    </location>
</feature>
<dbReference type="Proteomes" id="UP000078559">
    <property type="component" value="Unassembled WGS sequence"/>
</dbReference>
<dbReference type="EMBL" id="KN796113">
    <property type="protein sequence ID" value="KUI63444.1"/>
    <property type="molecule type" value="Genomic_DNA"/>
</dbReference>
<keyword evidence="2" id="KW-0732">Signal</keyword>
<evidence type="ECO:0000313" key="3">
    <source>
        <dbReference type="EMBL" id="KUI63444.1"/>
    </source>
</evidence>
<keyword evidence="4" id="KW-1185">Reference proteome</keyword>
<name>A0A194VH33_CYTMA</name>
<reference evidence="3" key="1">
    <citation type="submission" date="2014-12" db="EMBL/GenBank/DDBJ databases">
        <title>Genome Sequence of Valsa Canker Pathogens Uncovers a Specific Adaption of Colonization on Woody Bark.</title>
        <authorList>
            <person name="Yin Z."/>
            <person name="Liu H."/>
            <person name="Gao X."/>
            <person name="Li Z."/>
            <person name="Song N."/>
            <person name="Ke X."/>
            <person name="Dai Q."/>
            <person name="Wu Y."/>
            <person name="Sun Y."/>
            <person name="Xu J.-R."/>
            <person name="Kang Z.K."/>
            <person name="Wang L."/>
            <person name="Huang L."/>
        </authorList>
    </citation>
    <scope>NUCLEOTIDE SEQUENCE [LARGE SCALE GENOMIC DNA]</scope>
    <source>
        <strain evidence="3">03-8</strain>
    </source>
</reference>
<organism evidence="3 4">
    <name type="scientific">Cytospora mali</name>
    <name type="common">Apple Valsa canker fungus</name>
    <name type="synonym">Valsa mali</name>
    <dbReference type="NCBI Taxonomy" id="578113"/>
    <lineage>
        <taxon>Eukaryota</taxon>
        <taxon>Fungi</taxon>
        <taxon>Dikarya</taxon>
        <taxon>Ascomycota</taxon>
        <taxon>Pezizomycotina</taxon>
        <taxon>Sordariomycetes</taxon>
        <taxon>Sordariomycetidae</taxon>
        <taxon>Diaporthales</taxon>
        <taxon>Cytosporaceae</taxon>
        <taxon>Cytospora</taxon>
    </lineage>
</organism>
<dbReference type="AlphaFoldDB" id="A0A194VH33"/>
<protein>
    <submittedName>
        <fullName evidence="3">Uncharacterized protein</fullName>
    </submittedName>
</protein>
<proteinExistence type="predicted"/>
<accession>A0A194VH33</accession>
<feature type="chain" id="PRO_5008266498" evidence="2">
    <location>
        <begin position="25"/>
        <end position="283"/>
    </location>
</feature>
<sequence>MLRSSHLAFLSLLLVAASSTPVVPQDELLAEEYMEEAAEGFQAPAAAPRQVYTGHHGLVNEQAVATDAATLGDALMVDEQDSPAAREMQSEENSEEEEEGEEETQDMPARVDAVQEANEEADQVLPYNPGGPMAVPTPPFPAILTTATTGANATLTTSSGCTTTMLGRLSNPCRVRGPLTEYSSTTTMYTSVNCNGCVSVHVVQPIWGCPIMSVETTVTAASPSTWMSTVCADATALSNLTVAGVAGASTTSESTTLSSLTVTGVDVSSSETSATASSASSTA</sequence>
<evidence type="ECO:0000313" key="4">
    <source>
        <dbReference type="Proteomes" id="UP000078559"/>
    </source>
</evidence>
<feature type="signal peptide" evidence="2">
    <location>
        <begin position="1"/>
        <end position="24"/>
    </location>
</feature>
<evidence type="ECO:0000256" key="2">
    <source>
        <dbReference type="SAM" id="SignalP"/>
    </source>
</evidence>
<feature type="compositionally biased region" description="Acidic residues" evidence="1">
    <location>
        <begin position="90"/>
        <end position="105"/>
    </location>
</feature>
<gene>
    <name evidence="3" type="ORF">VM1G_10231</name>
</gene>
<evidence type="ECO:0000256" key="1">
    <source>
        <dbReference type="SAM" id="MobiDB-lite"/>
    </source>
</evidence>